<dbReference type="SUPFAM" id="SSF48452">
    <property type="entry name" value="TPR-like"/>
    <property type="match status" value="1"/>
</dbReference>
<dbReference type="Gene3D" id="1.25.40.10">
    <property type="entry name" value="Tetratricopeptide repeat domain"/>
    <property type="match status" value="1"/>
</dbReference>
<accession>A0A914PCK2</accession>
<name>A0A914PCK2_9BILA</name>
<dbReference type="Proteomes" id="UP000887578">
    <property type="component" value="Unplaced"/>
</dbReference>
<dbReference type="InterPro" id="IPR011990">
    <property type="entry name" value="TPR-like_helical_dom_sf"/>
</dbReference>
<keyword evidence="1" id="KW-1185">Reference proteome</keyword>
<evidence type="ECO:0000313" key="2">
    <source>
        <dbReference type="WBParaSite" id="PDA_v2.g15906.t1"/>
    </source>
</evidence>
<organism evidence="1 2">
    <name type="scientific">Panagrolaimus davidi</name>
    <dbReference type="NCBI Taxonomy" id="227884"/>
    <lineage>
        <taxon>Eukaryota</taxon>
        <taxon>Metazoa</taxon>
        <taxon>Ecdysozoa</taxon>
        <taxon>Nematoda</taxon>
        <taxon>Chromadorea</taxon>
        <taxon>Rhabditida</taxon>
        <taxon>Tylenchina</taxon>
        <taxon>Panagrolaimomorpha</taxon>
        <taxon>Panagrolaimoidea</taxon>
        <taxon>Panagrolaimidae</taxon>
        <taxon>Panagrolaimus</taxon>
    </lineage>
</organism>
<reference evidence="2" key="1">
    <citation type="submission" date="2022-11" db="UniProtKB">
        <authorList>
            <consortium name="WormBaseParasite"/>
        </authorList>
    </citation>
    <scope>IDENTIFICATION</scope>
</reference>
<sequence length="363" mass="43650">MDIISKEFYDRCPPSYQKVLDDFHTKLSIYPSSGSLQDKAKHAHEVQAAILKFSSCYFTPVELFELYIRLYFFIIIYNFGSNIDQRNCQKVVEIAYFHLHYKRDWMRIPFDDSKYCDLPSDKQCLRDDIKLCDVVSNKICRQIYCYRAEESDLTYPHPRLTRCYHIFERNATHIPSLKLVQRYESMKQLYDKIKANKEDLEKWFKLLLEADDINFVKDTVEYRLGKNCHDVKLWKLYLTFLKEHGEYKRLLETYSKYCRFFLDDKEMKEEYKKDMIECGPNDLPWNNLFKFEIKVTSVATLVQRIKAAVLKLSSHFWPTINLSTVEKKKVIPFDKNLCSTFYDIYQLQQFALPDPMIRYKTRI</sequence>
<evidence type="ECO:0000313" key="1">
    <source>
        <dbReference type="Proteomes" id="UP000887578"/>
    </source>
</evidence>
<proteinExistence type="predicted"/>
<dbReference type="AlphaFoldDB" id="A0A914PCK2"/>
<protein>
    <submittedName>
        <fullName evidence="2">Uncharacterized protein</fullName>
    </submittedName>
</protein>
<dbReference type="WBParaSite" id="PDA_v2.g15906.t1">
    <property type="protein sequence ID" value="PDA_v2.g15906.t1"/>
    <property type="gene ID" value="PDA_v2.g15906"/>
</dbReference>